<dbReference type="InterPro" id="IPR043502">
    <property type="entry name" value="DNA/RNA_pol_sf"/>
</dbReference>
<sequence length="636" mass="71402">MHEEKSRGSGLESRKTRFGVTGGVTREGGSRGSSRENGSARSLRSRHDARVFDDFWLNSNRVVTGIQGGFPAILASFGLGKGWTGDLSRRPWGEATADCGRAELGGVEPWLGVEPRLDGLAWLSCGSHSIKRKAGKRLRLDWTRIRSPIFVGRCLLPLKRPSGNPVEFRMVVWSLSHGLDGPWVPKLKFFVEGKLITVNGEEDYAIYKETAVPYVSIGENQNLPFHSFDTVSAIRDYGEVGPSRADRMIGKVLLKSDYIPGTGLGAHAQGILHPVQVEEYRNRRGLDFRPSCHEIVQARRDKHLYRLAVHYGKLSRGIPVPPLSQFFSGPPLVVGGTSDDIPTESEDSSPDMIDAPFVLSDVYAIIEETSSRAPIRLAQENQGLNNWTAIPSYSVVVADAVCIDYRDLNRASPKDNFPLPHIDVLVDNTARHTEFSFMDGFSGYNQIQMAKEDKVKTTFITMWGTFCYKVMPFGLKNAGATYQRAMVTLFHDMMHKEIEIYVNDMIAKSKEGEDHLVNLKRLFDRLKKYKFQLNPVKCTFGVKSGKLLGFIVSEKGIEVDPDKVKAIMELPPPSTVREVRSFLGRLNYIAHFIANLMDKCQPLFRLLRKNAAVEWDDECQKAFDTLWNLEFRLAII</sequence>
<comment type="caution">
    <text evidence="3">The sequence shown here is derived from an EMBL/GenBank/DDBJ whole genome shotgun (WGS) entry which is preliminary data.</text>
</comment>
<accession>A0A2I0KSW3</accession>
<protein>
    <recommendedName>
        <fullName evidence="2">G-patch domain-containing protein</fullName>
    </recommendedName>
</protein>
<evidence type="ECO:0000256" key="1">
    <source>
        <dbReference type="SAM" id="MobiDB-lite"/>
    </source>
</evidence>
<dbReference type="InterPro" id="IPR043128">
    <property type="entry name" value="Rev_trsase/Diguanyl_cyclase"/>
</dbReference>
<dbReference type="STRING" id="22663.A0A2I0KSW3"/>
<dbReference type="PANTHER" id="PTHR24559">
    <property type="entry name" value="TRANSPOSON TY3-I GAG-POL POLYPROTEIN"/>
    <property type="match status" value="1"/>
</dbReference>
<dbReference type="Gene3D" id="3.30.70.270">
    <property type="match status" value="2"/>
</dbReference>
<name>A0A2I0KSW3_PUNGR</name>
<dbReference type="PROSITE" id="PS50174">
    <property type="entry name" value="G_PATCH"/>
    <property type="match status" value="1"/>
</dbReference>
<dbReference type="InterPro" id="IPR000477">
    <property type="entry name" value="RT_dom"/>
</dbReference>
<keyword evidence="4" id="KW-1185">Reference proteome</keyword>
<organism evidence="3 4">
    <name type="scientific">Punica granatum</name>
    <name type="common">Pomegranate</name>
    <dbReference type="NCBI Taxonomy" id="22663"/>
    <lineage>
        <taxon>Eukaryota</taxon>
        <taxon>Viridiplantae</taxon>
        <taxon>Streptophyta</taxon>
        <taxon>Embryophyta</taxon>
        <taxon>Tracheophyta</taxon>
        <taxon>Spermatophyta</taxon>
        <taxon>Magnoliopsida</taxon>
        <taxon>eudicotyledons</taxon>
        <taxon>Gunneridae</taxon>
        <taxon>Pentapetalae</taxon>
        <taxon>rosids</taxon>
        <taxon>malvids</taxon>
        <taxon>Myrtales</taxon>
        <taxon>Lythraceae</taxon>
        <taxon>Punica</taxon>
    </lineage>
</organism>
<dbReference type="EMBL" id="PGOL01000376">
    <property type="protein sequence ID" value="PKI71430.1"/>
    <property type="molecule type" value="Genomic_DNA"/>
</dbReference>
<evidence type="ECO:0000313" key="3">
    <source>
        <dbReference type="EMBL" id="PKI71430.1"/>
    </source>
</evidence>
<dbReference type="SMART" id="SM00443">
    <property type="entry name" value="G_patch"/>
    <property type="match status" value="1"/>
</dbReference>
<dbReference type="InterPro" id="IPR000467">
    <property type="entry name" value="G_patch_dom"/>
</dbReference>
<dbReference type="SUPFAM" id="SSF56672">
    <property type="entry name" value="DNA/RNA polymerases"/>
    <property type="match status" value="1"/>
</dbReference>
<dbReference type="Pfam" id="PF01585">
    <property type="entry name" value="G-patch"/>
    <property type="match status" value="1"/>
</dbReference>
<evidence type="ECO:0000259" key="2">
    <source>
        <dbReference type="PROSITE" id="PS50174"/>
    </source>
</evidence>
<feature type="domain" description="G-patch" evidence="2">
    <location>
        <begin position="245"/>
        <end position="291"/>
    </location>
</feature>
<evidence type="ECO:0000313" key="4">
    <source>
        <dbReference type="Proteomes" id="UP000233551"/>
    </source>
</evidence>
<proteinExistence type="predicted"/>
<dbReference type="Proteomes" id="UP000233551">
    <property type="component" value="Unassembled WGS sequence"/>
</dbReference>
<dbReference type="GO" id="GO:0003676">
    <property type="term" value="F:nucleic acid binding"/>
    <property type="evidence" value="ECO:0007669"/>
    <property type="project" value="InterPro"/>
</dbReference>
<feature type="compositionally biased region" description="Basic and acidic residues" evidence="1">
    <location>
        <begin position="1"/>
        <end position="15"/>
    </location>
</feature>
<dbReference type="CDD" id="cd01647">
    <property type="entry name" value="RT_LTR"/>
    <property type="match status" value="1"/>
</dbReference>
<reference evidence="3 4" key="1">
    <citation type="submission" date="2017-11" db="EMBL/GenBank/DDBJ databases">
        <title>De-novo sequencing of pomegranate (Punica granatum L.) genome.</title>
        <authorList>
            <person name="Akparov Z."/>
            <person name="Amiraslanov A."/>
            <person name="Hajiyeva S."/>
            <person name="Abbasov M."/>
            <person name="Kaur K."/>
            <person name="Hamwieh A."/>
            <person name="Solovyev V."/>
            <person name="Salamov A."/>
            <person name="Braich B."/>
            <person name="Kosarev P."/>
            <person name="Mahmoud A."/>
            <person name="Hajiyev E."/>
            <person name="Babayeva S."/>
            <person name="Izzatullayeva V."/>
            <person name="Mammadov A."/>
            <person name="Mammadov A."/>
            <person name="Sharifova S."/>
            <person name="Ojaghi J."/>
            <person name="Eynullazada K."/>
            <person name="Bayramov B."/>
            <person name="Abdulazimova A."/>
            <person name="Shahmuradov I."/>
        </authorList>
    </citation>
    <scope>NUCLEOTIDE SEQUENCE [LARGE SCALE GENOMIC DNA]</scope>
    <source>
        <strain evidence="4">cv. AG2017</strain>
        <tissue evidence="3">Leaf</tissue>
    </source>
</reference>
<dbReference type="InterPro" id="IPR053134">
    <property type="entry name" value="RNA-dir_DNA_polymerase"/>
</dbReference>
<feature type="region of interest" description="Disordered" evidence="1">
    <location>
        <begin position="1"/>
        <end position="43"/>
    </location>
</feature>
<dbReference type="Pfam" id="PF00078">
    <property type="entry name" value="RVT_1"/>
    <property type="match status" value="1"/>
</dbReference>
<dbReference type="PANTHER" id="PTHR24559:SF457">
    <property type="entry name" value="RNA-DIRECTED DNA POLYMERASE HOMOLOG"/>
    <property type="match status" value="1"/>
</dbReference>
<dbReference type="AlphaFoldDB" id="A0A2I0KSW3"/>
<gene>
    <name evidence="3" type="ORF">CRG98_008167</name>
</gene>